<gene>
    <name evidence="1" type="ORF">FRC98_10785</name>
</gene>
<dbReference type="InterPro" id="IPR014710">
    <property type="entry name" value="RmlC-like_jellyroll"/>
</dbReference>
<dbReference type="EMBL" id="VOSM01000004">
    <property type="protein sequence ID" value="TXD37210.1"/>
    <property type="molecule type" value="Genomic_DNA"/>
</dbReference>
<keyword evidence="2" id="KW-1185">Reference proteome</keyword>
<comment type="caution">
    <text evidence="1">The sequence shown here is derived from an EMBL/GenBank/DDBJ whole genome shotgun (WGS) entry which is preliminary data.</text>
</comment>
<organism evidence="1 2">
    <name type="scientific">Lujinxingia vulgaris</name>
    <dbReference type="NCBI Taxonomy" id="2600176"/>
    <lineage>
        <taxon>Bacteria</taxon>
        <taxon>Deltaproteobacteria</taxon>
        <taxon>Bradymonadales</taxon>
        <taxon>Lujinxingiaceae</taxon>
        <taxon>Lujinxingia</taxon>
    </lineage>
</organism>
<dbReference type="OrthoDB" id="5514486at2"/>
<evidence type="ECO:0000313" key="1">
    <source>
        <dbReference type="EMBL" id="TXD37210.1"/>
    </source>
</evidence>
<dbReference type="Gene3D" id="2.60.120.10">
    <property type="entry name" value="Jelly Rolls"/>
    <property type="match status" value="1"/>
</dbReference>
<dbReference type="AlphaFoldDB" id="A0A5C6X5Y9"/>
<dbReference type="Proteomes" id="UP000321412">
    <property type="component" value="Unassembled WGS sequence"/>
</dbReference>
<evidence type="ECO:0000313" key="2">
    <source>
        <dbReference type="Proteomes" id="UP000321412"/>
    </source>
</evidence>
<dbReference type="InterPro" id="IPR011051">
    <property type="entry name" value="RmlC_Cupin_sf"/>
</dbReference>
<dbReference type="SUPFAM" id="SSF51182">
    <property type="entry name" value="RmlC-like cupins"/>
    <property type="match status" value="1"/>
</dbReference>
<dbReference type="RefSeq" id="WP_146981421.1">
    <property type="nucleotide sequence ID" value="NZ_VOSM01000004.1"/>
</dbReference>
<protein>
    <submittedName>
        <fullName evidence="1">Uncharacterized protein</fullName>
    </submittedName>
</protein>
<name>A0A5C6X5Y9_9DELT</name>
<sequence>MEHPHPQRLRPPPRERFADDVTTFDLVRTFDALDLEESASTDGHRQITLFKRGPFTLMALSFEADATWPRHLTDGVVTLELVRGHVDIFTTEGRHTLLDQGLCVIQPRVALSVHAPKASHLLMGVYLEPED</sequence>
<accession>A0A5C6X5Y9</accession>
<reference evidence="1 2" key="1">
    <citation type="submission" date="2019-08" db="EMBL/GenBank/DDBJ databases">
        <title>Bradymonadales sp. TMQ4.</title>
        <authorList>
            <person name="Liang Q."/>
        </authorList>
    </citation>
    <scope>NUCLEOTIDE SEQUENCE [LARGE SCALE GENOMIC DNA]</scope>
    <source>
        <strain evidence="1 2">TMQ4</strain>
    </source>
</reference>
<proteinExistence type="predicted"/>